<evidence type="ECO:0000313" key="2">
    <source>
        <dbReference type="EMBL" id="SDK84714.1"/>
    </source>
</evidence>
<feature type="transmembrane region" description="Helical" evidence="1">
    <location>
        <begin position="68"/>
        <end position="88"/>
    </location>
</feature>
<feature type="transmembrane region" description="Helical" evidence="1">
    <location>
        <begin position="125"/>
        <end position="142"/>
    </location>
</feature>
<dbReference type="Proteomes" id="UP000198718">
    <property type="component" value="Unassembled WGS sequence"/>
</dbReference>
<dbReference type="AlphaFoldDB" id="A0A1G9F8J2"/>
<dbReference type="EMBL" id="FNFP01000004">
    <property type="protein sequence ID" value="SDK84714.1"/>
    <property type="molecule type" value="Genomic_DNA"/>
</dbReference>
<dbReference type="PANTHER" id="PTHR34821">
    <property type="entry name" value="INNER MEMBRANE PROTEIN YDCZ"/>
    <property type="match status" value="1"/>
</dbReference>
<sequence length="152" mass="16371">MGLLFALAAFTAGGLIVISSVLNAQIAKKIGIYKSAFINNSLAMMTALLLTMIFYADLGGEVQGMGEAPLWSFFGGILTVAIVIMSNIIIPKIPVVYTVLLIFTGQFVMGTVIDTLNTIPLYTNKLLGFLLIISGLVFNIYIDNREGSRSIE</sequence>
<evidence type="ECO:0000256" key="1">
    <source>
        <dbReference type="SAM" id="Phobius"/>
    </source>
</evidence>
<protein>
    <submittedName>
        <fullName evidence="2">Transporter family-2 protein</fullName>
    </submittedName>
</protein>
<organism evidence="2 3">
    <name type="scientific">Natronincola ferrireducens</name>
    <dbReference type="NCBI Taxonomy" id="393762"/>
    <lineage>
        <taxon>Bacteria</taxon>
        <taxon>Bacillati</taxon>
        <taxon>Bacillota</taxon>
        <taxon>Clostridia</taxon>
        <taxon>Peptostreptococcales</taxon>
        <taxon>Natronincolaceae</taxon>
        <taxon>Natronincola</taxon>
    </lineage>
</organism>
<proteinExistence type="predicted"/>
<dbReference type="InterPro" id="IPR006750">
    <property type="entry name" value="YdcZ"/>
</dbReference>
<keyword evidence="3" id="KW-1185">Reference proteome</keyword>
<name>A0A1G9F8J2_9FIRM</name>
<feature type="transmembrane region" description="Helical" evidence="1">
    <location>
        <begin position="36"/>
        <end position="56"/>
    </location>
</feature>
<feature type="transmembrane region" description="Helical" evidence="1">
    <location>
        <begin position="6"/>
        <end position="24"/>
    </location>
</feature>
<dbReference type="RefSeq" id="WP_090553665.1">
    <property type="nucleotide sequence ID" value="NZ_FNFP01000004.1"/>
</dbReference>
<dbReference type="PANTHER" id="PTHR34821:SF2">
    <property type="entry name" value="INNER MEMBRANE PROTEIN YDCZ"/>
    <property type="match status" value="1"/>
</dbReference>
<evidence type="ECO:0000313" key="3">
    <source>
        <dbReference type="Proteomes" id="UP000198718"/>
    </source>
</evidence>
<accession>A0A1G9F8J2</accession>
<dbReference type="Pfam" id="PF04657">
    <property type="entry name" value="DMT_YdcZ"/>
    <property type="match status" value="1"/>
</dbReference>
<feature type="transmembrane region" description="Helical" evidence="1">
    <location>
        <begin position="95"/>
        <end position="113"/>
    </location>
</feature>
<dbReference type="OrthoDB" id="1654616at2"/>
<keyword evidence="1" id="KW-1133">Transmembrane helix</keyword>
<keyword evidence="1" id="KW-0472">Membrane</keyword>
<reference evidence="2 3" key="1">
    <citation type="submission" date="2016-10" db="EMBL/GenBank/DDBJ databases">
        <authorList>
            <person name="de Groot N.N."/>
        </authorList>
    </citation>
    <scope>NUCLEOTIDE SEQUENCE [LARGE SCALE GENOMIC DNA]</scope>
    <source>
        <strain evidence="2 3">DSM 18346</strain>
    </source>
</reference>
<dbReference type="STRING" id="393762.SAMN05660472_02119"/>
<dbReference type="GO" id="GO:0005886">
    <property type="term" value="C:plasma membrane"/>
    <property type="evidence" value="ECO:0007669"/>
    <property type="project" value="TreeGrafter"/>
</dbReference>
<keyword evidence="1" id="KW-0812">Transmembrane</keyword>
<gene>
    <name evidence="2" type="ORF">SAMN05660472_02119</name>
</gene>